<dbReference type="PANTHER" id="PTHR37423:SF2">
    <property type="entry name" value="MEMBRANE-BOUND LYTIC MUREIN TRANSGLYCOSYLASE C"/>
    <property type="match status" value="1"/>
</dbReference>
<evidence type="ECO:0000259" key="4">
    <source>
        <dbReference type="Pfam" id="PF11873"/>
    </source>
</evidence>
<evidence type="ECO:0000259" key="3">
    <source>
        <dbReference type="Pfam" id="PF01464"/>
    </source>
</evidence>
<dbReference type="EMBL" id="CP001279">
    <property type="protein sequence ID" value="ACM93144.1"/>
    <property type="molecule type" value="Genomic_DNA"/>
</dbReference>
<keyword evidence="2" id="KW-0732">Signal</keyword>
<dbReference type="GO" id="GO:0016020">
    <property type="term" value="C:membrane"/>
    <property type="evidence" value="ECO:0007669"/>
    <property type="project" value="InterPro"/>
</dbReference>
<keyword evidence="5" id="KW-0378">Hydrolase</keyword>
<feature type="chain" id="PRO_5002888487" evidence="2">
    <location>
        <begin position="20"/>
        <end position="383"/>
    </location>
</feature>
<dbReference type="RefSeq" id="WP_015902196.1">
    <property type="nucleotide sequence ID" value="NC_012115.1"/>
</dbReference>
<dbReference type="STRING" id="598659.NAMH_1576"/>
<protein>
    <submittedName>
        <fullName evidence="5">Membrane-bound lytic murein transglycosylase C</fullName>
        <ecNumber evidence="5">3.2.1.-</ecNumber>
    </submittedName>
</protein>
<dbReference type="Pfam" id="PF11873">
    <property type="entry name" value="Mltc_N"/>
    <property type="match status" value="1"/>
</dbReference>
<evidence type="ECO:0000256" key="1">
    <source>
        <dbReference type="ARBA" id="ARBA00007734"/>
    </source>
</evidence>
<dbReference type="CAZy" id="GH23">
    <property type="family name" value="Glycoside Hydrolase Family 23"/>
</dbReference>
<gene>
    <name evidence="5" type="ordered locus">NAMH_1576</name>
</gene>
<reference evidence="5 6" key="1">
    <citation type="journal article" date="2009" name="PLoS Genet.">
        <title>Adaptations to submarine hydrothermal environments exemplified by the genome of Nautilia profundicola.</title>
        <authorList>
            <person name="Campbell B.J."/>
            <person name="Smith J.L."/>
            <person name="Hanson T.E."/>
            <person name="Klotz M.G."/>
            <person name="Stein L.Y."/>
            <person name="Lee C.K."/>
            <person name="Wu D."/>
            <person name="Robinson J.M."/>
            <person name="Khouri H.M."/>
            <person name="Eisen J.A."/>
            <person name="Cary S.C."/>
        </authorList>
    </citation>
    <scope>NUCLEOTIDE SEQUENCE [LARGE SCALE GENOMIC DNA]</scope>
    <source>
        <strain evidence="6">ATCC BAA-1463 / DSM 18972 / AmH</strain>
    </source>
</reference>
<dbReference type="PROSITE" id="PS51257">
    <property type="entry name" value="PROKAR_LIPOPROTEIN"/>
    <property type="match status" value="1"/>
</dbReference>
<dbReference type="InterPro" id="IPR008258">
    <property type="entry name" value="Transglycosylase_SLT_dom_1"/>
</dbReference>
<dbReference type="AlphaFoldDB" id="B9L6H7"/>
<evidence type="ECO:0000256" key="2">
    <source>
        <dbReference type="SAM" id="SignalP"/>
    </source>
</evidence>
<dbReference type="PROSITE" id="PS00922">
    <property type="entry name" value="TRANSGLYCOSYLASE"/>
    <property type="match status" value="1"/>
</dbReference>
<dbReference type="KEGG" id="nam:NAMH_1576"/>
<keyword evidence="6" id="KW-1185">Reference proteome</keyword>
<dbReference type="InterPro" id="IPR024570">
    <property type="entry name" value="Murein_transglycosylaseC_N"/>
</dbReference>
<dbReference type="Gene3D" id="1.10.530.10">
    <property type="match status" value="1"/>
</dbReference>
<evidence type="ECO:0000313" key="5">
    <source>
        <dbReference type="EMBL" id="ACM93144.1"/>
    </source>
</evidence>
<dbReference type="GO" id="GO:0008933">
    <property type="term" value="F:peptidoglycan lytic transglycosylase activity"/>
    <property type="evidence" value="ECO:0007669"/>
    <property type="project" value="InterPro"/>
</dbReference>
<dbReference type="HOGENOM" id="CLU_044583_0_0_7"/>
<accession>B9L6H7</accession>
<dbReference type="CDD" id="cd16893">
    <property type="entry name" value="LT_MltC_MltE"/>
    <property type="match status" value="1"/>
</dbReference>
<dbReference type="SUPFAM" id="SSF53955">
    <property type="entry name" value="Lysozyme-like"/>
    <property type="match status" value="1"/>
</dbReference>
<dbReference type="Proteomes" id="UP000000448">
    <property type="component" value="Chromosome"/>
</dbReference>
<evidence type="ECO:0000313" key="6">
    <source>
        <dbReference type="Proteomes" id="UP000000448"/>
    </source>
</evidence>
<name>B9L6H7_NAUPA</name>
<dbReference type="GO" id="GO:0016798">
    <property type="term" value="F:hydrolase activity, acting on glycosyl bonds"/>
    <property type="evidence" value="ECO:0007669"/>
    <property type="project" value="UniProtKB-KW"/>
</dbReference>
<organism evidence="5 6">
    <name type="scientific">Nautilia profundicola (strain ATCC BAA-1463 / DSM 18972 / AmH)</name>
    <dbReference type="NCBI Taxonomy" id="598659"/>
    <lineage>
        <taxon>Bacteria</taxon>
        <taxon>Pseudomonadati</taxon>
        <taxon>Campylobacterota</taxon>
        <taxon>Epsilonproteobacteria</taxon>
        <taxon>Nautiliales</taxon>
        <taxon>Nautiliaceae</taxon>
        <taxon>Nautilia</taxon>
    </lineage>
</organism>
<dbReference type="GO" id="GO:0000270">
    <property type="term" value="P:peptidoglycan metabolic process"/>
    <property type="evidence" value="ECO:0007669"/>
    <property type="project" value="InterPro"/>
</dbReference>
<feature type="domain" description="Transglycosylase SLT" evidence="3">
    <location>
        <begin position="218"/>
        <end position="343"/>
    </location>
</feature>
<dbReference type="Pfam" id="PF01464">
    <property type="entry name" value="SLT"/>
    <property type="match status" value="1"/>
</dbReference>
<sequence length="383" mass="44541">MKFLINILLFLIFAGCSVSDYQTIAQAVVSKDPTSVLKSYANRKKNYYLTHPYALAKDINSFIKHFDLEVKKFTKAISIWKNPKKPQTKTFVKYSNSYKARAIIDFDKGYVKVETIARDYKKVLQNALVNTMLMPDDPRSVDLFSDKIKLNGKPFLAGQIYDFENKLVLYRWRANRYANWLIKNRLKSYVLNGQKIYYVTFNLAKNSENVRAKKYLPYVKENSKKFHISNTLVLAIIKTESDFNPYAVSYVPAFGLMQIVPTTAGIEGYERAYGYKKIPSKEFLFVPKNNIKIGTAYLNILFYNYLKNVKNPVSKEYCAIAAYNSGIGNVLRVFSTRRDRAYYIINSLSPKEVYERLTMRLPTDEGRRYLPKVINHKKMFIGY</sequence>
<comment type="similarity">
    <text evidence="1">Belongs to the transglycosylase Slt family.</text>
</comment>
<keyword evidence="5" id="KW-0326">Glycosidase</keyword>
<dbReference type="PANTHER" id="PTHR37423">
    <property type="entry name" value="SOLUBLE LYTIC MUREIN TRANSGLYCOSYLASE-RELATED"/>
    <property type="match status" value="1"/>
</dbReference>
<feature type="signal peptide" evidence="2">
    <location>
        <begin position="1"/>
        <end position="19"/>
    </location>
</feature>
<dbReference type="eggNOG" id="COG0741">
    <property type="taxonomic scope" value="Bacteria"/>
</dbReference>
<dbReference type="InterPro" id="IPR023346">
    <property type="entry name" value="Lysozyme-like_dom_sf"/>
</dbReference>
<dbReference type="EC" id="3.2.1.-" evidence="5"/>
<proteinExistence type="inferred from homology"/>
<feature type="domain" description="Murein transglycosylase-C N-terminal" evidence="4">
    <location>
        <begin position="65"/>
        <end position="214"/>
    </location>
</feature>
<dbReference type="InterPro" id="IPR000189">
    <property type="entry name" value="Transglyc_AS"/>
</dbReference>